<gene>
    <name evidence="2" type="ORF">BDP27DRAFT_29290</name>
</gene>
<keyword evidence="1" id="KW-0472">Membrane</keyword>
<dbReference type="Proteomes" id="UP000772434">
    <property type="component" value="Unassembled WGS sequence"/>
</dbReference>
<feature type="transmembrane region" description="Helical" evidence="1">
    <location>
        <begin position="20"/>
        <end position="40"/>
    </location>
</feature>
<sequence length="120" mass="13648">MPVHSFGTILGLEVQHILSSVNIPCLHLLLSLYSFFFYYISITSEHFSPSFILSRCSCFSSSFLSSRSTSNPDSILFSPFDSHHCIKYHLHICPFAIPIFTTPAVSFFHTLFTLLSPLFY</sequence>
<dbReference type="AlphaFoldDB" id="A0A9P5QC56"/>
<dbReference type="EMBL" id="JADNRY010000001">
    <property type="protein sequence ID" value="KAF9078793.1"/>
    <property type="molecule type" value="Genomic_DNA"/>
</dbReference>
<organism evidence="2 3">
    <name type="scientific">Rhodocollybia butyracea</name>
    <dbReference type="NCBI Taxonomy" id="206335"/>
    <lineage>
        <taxon>Eukaryota</taxon>
        <taxon>Fungi</taxon>
        <taxon>Dikarya</taxon>
        <taxon>Basidiomycota</taxon>
        <taxon>Agaricomycotina</taxon>
        <taxon>Agaricomycetes</taxon>
        <taxon>Agaricomycetidae</taxon>
        <taxon>Agaricales</taxon>
        <taxon>Marasmiineae</taxon>
        <taxon>Omphalotaceae</taxon>
        <taxon>Rhodocollybia</taxon>
    </lineage>
</organism>
<reference evidence="2" key="1">
    <citation type="submission" date="2020-11" db="EMBL/GenBank/DDBJ databases">
        <authorList>
            <consortium name="DOE Joint Genome Institute"/>
            <person name="Ahrendt S."/>
            <person name="Riley R."/>
            <person name="Andreopoulos W."/>
            <person name="Labutti K."/>
            <person name="Pangilinan J."/>
            <person name="Ruiz-Duenas F.J."/>
            <person name="Barrasa J.M."/>
            <person name="Sanchez-Garcia M."/>
            <person name="Camarero S."/>
            <person name="Miyauchi S."/>
            <person name="Serrano A."/>
            <person name="Linde D."/>
            <person name="Babiker R."/>
            <person name="Drula E."/>
            <person name="Ayuso-Fernandez I."/>
            <person name="Pacheco R."/>
            <person name="Padilla G."/>
            <person name="Ferreira P."/>
            <person name="Barriuso J."/>
            <person name="Kellner H."/>
            <person name="Castanera R."/>
            <person name="Alfaro M."/>
            <person name="Ramirez L."/>
            <person name="Pisabarro A.G."/>
            <person name="Kuo A."/>
            <person name="Tritt A."/>
            <person name="Lipzen A."/>
            <person name="He G."/>
            <person name="Yan M."/>
            <person name="Ng V."/>
            <person name="Cullen D."/>
            <person name="Martin F."/>
            <person name="Rosso M.-N."/>
            <person name="Henrissat B."/>
            <person name="Hibbett D."/>
            <person name="Martinez A.T."/>
            <person name="Grigoriev I.V."/>
        </authorList>
    </citation>
    <scope>NUCLEOTIDE SEQUENCE</scope>
    <source>
        <strain evidence="2">AH 40177</strain>
    </source>
</reference>
<proteinExistence type="predicted"/>
<evidence type="ECO:0000313" key="3">
    <source>
        <dbReference type="Proteomes" id="UP000772434"/>
    </source>
</evidence>
<keyword evidence="3" id="KW-1185">Reference proteome</keyword>
<keyword evidence="1" id="KW-1133">Transmembrane helix</keyword>
<name>A0A9P5QC56_9AGAR</name>
<keyword evidence="1" id="KW-0812">Transmembrane</keyword>
<protein>
    <submittedName>
        <fullName evidence="2">Uncharacterized protein</fullName>
    </submittedName>
</protein>
<evidence type="ECO:0000313" key="2">
    <source>
        <dbReference type="EMBL" id="KAF9078793.1"/>
    </source>
</evidence>
<evidence type="ECO:0000256" key="1">
    <source>
        <dbReference type="SAM" id="Phobius"/>
    </source>
</evidence>
<comment type="caution">
    <text evidence="2">The sequence shown here is derived from an EMBL/GenBank/DDBJ whole genome shotgun (WGS) entry which is preliminary data.</text>
</comment>
<accession>A0A9P5QC56</accession>